<protein>
    <recommendedName>
        <fullName evidence="5">FAD-dependent oxidoreductase-like enzyme</fullName>
    </recommendedName>
</protein>
<organism evidence="3 4">
    <name type="scientific">Podospora australis</name>
    <dbReference type="NCBI Taxonomy" id="1536484"/>
    <lineage>
        <taxon>Eukaryota</taxon>
        <taxon>Fungi</taxon>
        <taxon>Dikarya</taxon>
        <taxon>Ascomycota</taxon>
        <taxon>Pezizomycotina</taxon>
        <taxon>Sordariomycetes</taxon>
        <taxon>Sordariomycetidae</taxon>
        <taxon>Sordariales</taxon>
        <taxon>Podosporaceae</taxon>
        <taxon>Podospora</taxon>
    </lineage>
</organism>
<feature type="compositionally biased region" description="Low complexity" evidence="2">
    <location>
        <begin position="300"/>
        <end position="317"/>
    </location>
</feature>
<feature type="compositionally biased region" description="Polar residues" evidence="2">
    <location>
        <begin position="499"/>
        <end position="514"/>
    </location>
</feature>
<accession>A0AAN6WWD7</accession>
<feature type="region of interest" description="Disordered" evidence="2">
    <location>
        <begin position="557"/>
        <end position="583"/>
    </location>
</feature>
<dbReference type="Proteomes" id="UP001302126">
    <property type="component" value="Unassembled WGS sequence"/>
</dbReference>
<feature type="region of interest" description="Disordered" evidence="2">
    <location>
        <begin position="293"/>
        <end position="327"/>
    </location>
</feature>
<feature type="compositionally biased region" description="Basic and acidic residues" evidence="2">
    <location>
        <begin position="318"/>
        <end position="327"/>
    </location>
</feature>
<evidence type="ECO:0000313" key="3">
    <source>
        <dbReference type="EMBL" id="KAK4187407.1"/>
    </source>
</evidence>
<feature type="coiled-coil region" evidence="1">
    <location>
        <begin position="243"/>
        <end position="273"/>
    </location>
</feature>
<evidence type="ECO:0000256" key="1">
    <source>
        <dbReference type="SAM" id="Coils"/>
    </source>
</evidence>
<feature type="region of interest" description="Disordered" evidence="2">
    <location>
        <begin position="1"/>
        <end position="69"/>
    </location>
</feature>
<reference evidence="3" key="2">
    <citation type="submission" date="2023-05" db="EMBL/GenBank/DDBJ databases">
        <authorList>
            <consortium name="Lawrence Berkeley National Laboratory"/>
            <person name="Steindorff A."/>
            <person name="Hensen N."/>
            <person name="Bonometti L."/>
            <person name="Westerberg I."/>
            <person name="Brannstrom I.O."/>
            <person name="Guillou S."/>
            <person name="Cros-Aarteil S."/>
            <person name="Calhoun S."/>
            <person name="Haridas S."/>
            <person name="Kuo A."/>
            <person name="Mondo S."/>
            <person name="Pangilinan J."/>
            <person name="Riley R."/>
            <person name="Labutti K."/>
            <person name="Andreopoulos B."/>
            <person name="Lipzen A."/>
            <person name="Chen C."/>
            <person name="Yanf M."/>
            <person name="Daum C."/>
            <person name="Ng V."/>
            <person name="Clum A."/>
            <person name="Ohm R."/>
            <person name="Martin F."/>
            <person name="Silar P."/>
            <person name="Natvig D."/>
            <person name="Lalanne C."/>
            <person name="Gautier V."/>
            <person name="Ament-Velasquez S.L."/>
            <person name="Kruys A."/>
            <person name="Hutchinson M.I."/>
            <person name="Powell A.J."/>
            <person name="Barry K."/>
            <person name="Miller A.N."/>
            <person name="Grigoriev I.V."/>
            <person name="Debuchy R."/>
            <person name="Gladieux P."/>
            <person name="Thoren M.H."/>
            <person name="Johannesson H."/>
        </authorList>
    </citation>
    <scope>NUCLEOTIDE SEQUENCE</scope>
    <source>
        <strain evidence="3">PSN309</strain>
    </source>
</reference>
<sequence length="583" mass="63758">MLSSLEQSSQLAVVNGTHDANGPSLIVDAPATPQDEDSTPVSSQQSMPPTETANSPRLDPSSSFKSDLNDDLDAQSVIPSSLTPPPSSQMPPVAGAGVVNPLAFIGSQRSGFVSPPETGLIGVKRDDVAPGFATPTQQQINDASTDEVRNMLQTLIAEHSRLKMQAAHHRMQNVLLTMQAEEDANRAAVEHEMTKREVEALQQAECQRQARRDITVATESAQARYLRLEMMYKDVVEENQVLNQRLKGARKVLEERADEIESLKEDREVLLTRIRENREHFHLLCSPGGIFHGAMTPKVQSQSPQQPRATPRQTPRSAQRDAHHPDHGQRGFAVLLEALSQDNNSAPSTPISGLRPGNRAAPRHTRNVQSMSSLPTTPVGRARADTGGLLPSVDLVPQTEPPHRHSQSRFFPETPISSKSRERRRSRESTISAEEDNEELARQALKSIATTSSFASRGSQSARSSRRRPSGEMEEVYESQASQRASEMLRRDPRESFEVASSVNSRDGTPTATDKSAKLQAKIFGPLNKGGLAPSGKRKFGEAVEGFSMREQLANPTKKLREAGGLRGDPSRVGLGIQYSRDA</sequence>
<comment type="caution">
    <text evidence="3">The sequence shown here is derived from an EMBL/GenBank/DDBJ whole genome shotgun (WGS) entry which is preliminary data.</text>
</comment>
<gene>
    <name evidence="3" type="ORF">QBC35DRAFT_233767</name>
</gene>
<dbReference type="EMBL" id="MU864403">
    <property type="protein sequence ID" value="KAK4187407.1"/>
    <property type="molecule type" value="Genomic_DNA"/>
</dbReference>
<feature type="compositionally biased region" description="Polar residues" evidence="2">
    <location>
        <begin position="39"/>
        <end position="66"/>
    </location>
</feature>
<keyword evidence="1" id="KW-0175">Coiled coil</keyword>
<evidence type="ECO:0000256" key="2">
    <source>
        <dbReference type="SAM" id="MobiDB-lite"/>
    </source>
</evidence>
<keyword evidence="4" id="KW-1185">Reference proteome</keyword>
<evidence type="ECO:0000313" key="4">
    <source>
        <dbReference type="Proteomes" id="UP001302126"/>
    </source>
</evidence>
<feature type="compositionally biased region" description="Basic and acidic residues" evidence="2">
    <location>
        <begin position="487"/>
        <end position="497"/>
    </location>
</feature>
<proteinExistence type="predicted"/>
<feature type="compositionally biased region" description="Polar residues" evidence="2">
    <location>
        <begin position="1"/>
        <end position="12"/>
    </location>
</feature>
<dbReference type="AlphaFoldDB" id="A0AAN6WWD7"/>
<reference evidence="3" key="1">
    <citation type="journal article" date="2023" name="Mol. Phylogenet. Evol.">
        <title>Genome-scale phylogeny and comparative genomics of the fungal order Sordariales.</title>
        <authorList>
            <person name="Hensen N."/>
            <person name="Bonometti L."/>
            <person name="Westerberg I."/>
            <person name="Brannstrom I.O."/>
            <person name="Guillou S."/>
            <person name="Cros-Aarteil S."/>
            <person name="Calhoun S."/>
            <person name="Haridas S."/>
            <person name="Kuo A."/>
            <person name="Mondo S."/>
            <person name="Pangilinan J."/>
            <person name="Riley R."/>
            <person name="LaButti K."/>
            <person name="Andreopoulos B."/>
            <person name="Lipzen A."/>
            <person name="Chen C."/>
            <person name="Yan M."/>
            <person name="Daum C."/>
            <person name="Ng V."/>
            <person name="Clum A."/>
            <person name="Steindorff A."/>
            <person name="Ohm R.A."/>
            <person name="Martin F."/>
            <person name="Silar P."/>
            <person name="Natvig D.O."/>
            <person name="Lalanne C."/>
            <person name="Gautier V."/>
            <person name="Ament-Velasquez S.L."/>
            <person name="Kruys A."/>
            <person name="Hutchinson M.I."/>
            <person name="Powell A.J."/>
            <person name="Barry K."/>
            <person name="Miller A.N."/>
            <person name="Grigoriev I.V."/>
            <person name="Debuchy R."/>
            <person name="Gladieux P."/>
            <person name="Hiltunen Thoren M."/>
            <person name="Johannesson H."/>
        </authorList>
    </citation>
    <scope>NUCLEOTIDE SEQUENCE</scope>
    <source>
        <strain evidence="3">PSN309</strain>
    </source>
</reference>
<feature type="compositionally biased region" description="Polar residues" evidence="2">
    <location>
        <begin position="367"/>
        <end position="376"/>
    </location>
</feature>
<evidence type="ECO:0008006" key="5">
    <source>
        <dbReference type="Google" id="ProtNLM"/>
    </source>
</evidence>
<feature type="compositionally biased region" description="Low complexity" evidence="2">
    <location>
        <begin position="452"/>
        <end position="463"/>
    </location>
</feature>
<feature type="compositionally biased region" description="Polar residues" evidence="2">
    <location>
        <begin position="342"/>
        <end position="351"/>
    </location>
</feature>
<name>A0AAN6WWD7_9PEZI</name>
<feature type="region of interest" description="Disordered" evidence="2">
    <location>
        <begin position="342"/>
        <end position="517"/>
    </location>
</feature>
<feature type="region of interest" description="Disordered" evidence="2">
    <location>
        <begin position="75"/>
        <end position="94"/>
    </location>
</feature>